<evidence type="ECO:0000256" key="2">
    <source>
        <dbReference type="ARBA" id="ARBA00022747"/>
    </source>
</evidence>
<dbReference type="RefSeq" id="WP_167081367.1">
    <property type="nucleotide sequence ID" value="NZ_BAAADC010000001.1"/>
</dbReference>
<dbReference type="InterPro" id="IPR000055">
    <property type="entry name" value="Restrct_endonuc_typeI_TRD"/>
</dbReference>
<reference evidence="5 6" key="1">
    <citation type="submission" date="2020-03" db="EMBL/GenBank/DDBJ databases">
        <title>Genomic Encyclopedia of Type Strains, Phase IV (KMG-IV): sequencing the most valuable type-strain genomes for metagenomic binning, comparative biology and taxonomic classification.</title>
        <authorList>
            <person name="Goeker M."/>
        </authorList>
    </citation>
    <scope>NUCLEOTIDE SEQUENCE [LARGE SCALE GENOMIC DNA]</scope>
    <source>
        <strain evidence="5 6">DSM 19867</strain>
    </source>
</reference>
<evidence type="ECO:0000256" key="3">
    <source>
        <dbReference type="ARBA" id="ARBA00023125"/>
    </source>
</evidence>
<dbReference type="AlphaFoldDB" id="A0A846MW75"/>
<keyword evidence="6" id="KW-1185">Reference proteome</keyword>
<evidence type="ECO:0000313" key="5">
    <source>
        <dbReference type="EMBL" id="NIK87603.1"/>
    </source>
</evidence>
<dbReference type="GO" id="GO:0009307">
    <property type="term" value="P:DNA restriction-modification system"/>
    <property type="evidence" value="ECO:0007669"/>
    <property type="project" value="UniProtKB-KW"/>
</dbReference>
<dbReference type="PANTHER" id="PTHR43140:SF1">
    <property type="entry name" value="TYPE I RESTRICTION ENZYME ECOKI SPECIFICITY SUBUNIT"/>
    <property type="match status" value="1"/>
</dbReference>
<keyword evidence="3" id="KW-0238">DNA-binding</keyword>
<comment type="similarity">
    <text evidence="1">Belongs to the type-I restriction system S methylase family.</text>
</comment>
<dbReference type="Gene3D" id="3.90.220.20">
    <property type="entry name" value="DNA methylase specificity domains"/>
    <property type="match status" value="2"/>
</dbReference>
<evidence type="ECO:0000313" key="6">
    <source>
        <dbReference type="Proteomes" id="UP000570514"/>
    </source>
</evidence>
<dbReference type="CDD" id="cd17249">
    <property type="entry name" value="RMtype1_S_EcoR124I-TRD2-CR2_like"/>
    <property type="match status" value="1"/>
</dbReference>
<dbReference type="SUPFAM" id="SSF116734">
    <property type="entry name" value="DNA methylase specificity domain"/>
    <property type="match status" value="2"/>
</dbReference>
<accession>A0A846MW75</accession>
<dbReference type="GO" id="GO:0003677">
    <property type="term" value="F:DNA binding"/>
    <property type="evidence" value="ECO:0007669"/>
    <property type="project" value="UniProtKB-KW"/>
</dbReference>
<dbReference type="Gene3D" id="1.10.287.1120">
    <property type="entry name" value="Bipartite methylase S protein"/>
    <property type="match status" value="1"/>
</dbReference>
<feature type="domain" description="Type I restriction modification DNA specificity" evidence="4">
    <location>
        <begin position="294"/>
        <end position="391"/>
    </location>
</feature>
<keyword evidence="5" id="KW-0378">Hydrolase</keyword>
<dbReference type="InterPro" id="IPR051212">
    <property type="entry name" value="Type-I_RE_S_subunit"/>
</dbReference>
<dbReference type="InterPro" id="IPR044946">
    <property type="entry name" value="Restrct_endonuc_typeI_TRD_sf"/>
</dbReference>
<proteinExistence type="inferred from homology"/>
<keyword evidence="2" id="KW-0680">Restriction system</keyword>
<evidence type="ECO:0000259" key="4">
    <source>
        <dbReference type="Pfam" id="PF01420"/>
    </source>
</evidence>
<dbReference type="Proteomes" id="UP000570514">
    <property type="component" value="Unassembled WGS sequence"/>
</dbReference>
<dbReference type="PANTHER" id="PTHR43140">
    <property type="entry name" value="TYPE-1 RESTRICTION ENZYME ECOKI SPECIFICITY PROTEIN"/>
    <property type="match status" value="1"/>
</dbReference>
<evidence type="ECO:0000256" key="1">
    <source>
        <dbReference type="ARBA" id="ARBA00010923"/>
    </source>
</evidence>
<dbReference type="EC" id="3.1.21.3" evidence="5"/>
<sequence>MIDAPWSKVTPEVWGRKKLKYVAGFVGGGTPDKSKPEFWDGDIPWVSPKDMKTNQVFDSEDHITLEGLQSSATNLVEPGAALIVVRSGILRHSIPVAVNRVRVALNQDMRAILPDDSLDVVFLAYLIMGFQTQLLSQWSKEGATVESIEYDLMASTEIPLPTLDTQKGIIAFLDRETAEIDALIVAKQRLLELLAEKRRAIVAEAVMRGLNPAVRMRPSGIDWLGDIPAHWEMKRSKWLFLERDDRSTDGSEVLLSLRMERGLVPHNDVSEKHTRPEELIGYKKTSVGQLVVNRMRAATGLIAITTQDGLVSPDYAVFRPSPDILADYYVHMFKTPLLQAVFRSESTGLGTGSQGFLRLYSENFLALWFPCPPLAEQHEIVRYISTETAKIDRLRAATEHSISLLKERRGALIAAAVTGQIDIPEAA</sequence>
<name>A0A846MW75_9PROT</name>
<dbReference type="EMBL" id="JAASRM010000001">
    <property type="protein sequence ID" value="NIK87603.1"/>
    <property type="molecule type" value="Genomic_DNA"/>
</dbReference>
<dbReference type="GO" id="GO:0009035">
    <property type="term" value="F:type I site-specific deoxyribonuclease activity"/>
    <property type="evidence" value="ECO:0007669"/>
    <property type="project" value="UniProtKB-EC"/>
</dbReference>
<feature type="domain" description="Type I restriction modification DNA specificity" evidence="4">
    <location>
        <begin position="11"/>
        <end position="178"/>
    </location>
</feature>
<dbReference type="Pfam" id="PF01420">
    <property type="entry name" value="Methylase_S"/>
    <property type="match status" value="2"/>
</dbReference>
<protein>
    <submittedName>
        <fullName evidence="5">Type I restriction enzyme S subunit</fullName>
        <ecNumber evidence="5">3.1.21.3</ecNumber>
    </submittedName>
</protein>
<organism evidence="5 6">
    <name type="scientific">Rhizomicrobium palustre</name>
    <dbReference type="NCBI Taxonomy" id="189966"/>
    <lineage>
        <taxon>Bacteria</taxon>
        <taxon>Pseudomonadati</taxon>
        <taxon>Pseudomonadota</taxon>
        <taxon>Alphaproteobacteria</taxon>
        <taxon>Micropepsales</taxon>
        <taxon>Micropepsaceae</taxon>
        <taxon>Rhizomicrobium</taxon>
    </lineage>
</organism>
<comment type="caution">
    <text evidence="5">The sequence shown here is derived from an EMBL/GenBank/DDBJ whole genome shotgun (WGS) entry which is preliminary data.</text>
</comment>
<gene>
    <name evidence="5" type="ORF">FHS83_000921</name>
</gene>